<evidence type="ECO:0000313" key="2">
    <source>
        <dbReference type="EMBL" id="KJS58429.1"/>
    </source>
</evidence>
<dbReference type="InterPro" id="IPR011009">
    <property type="entry name" value="Kinase-like_dom_sf"/>
</dbReference>
<protein>
    <recommendedName>
        <fullName evidence="1">Aminoglycoside phosphotransferase domain-containing protein</fullName>
    </recommendedName>
</protein>
<dbReference type="PATRIC" id="fig|359131.3.peg.941"/>
<dbReference type="SUPFAM" id="SSF56112">
    <property type="entry name" value="Protein kinase-like (PK-like)"/>
    <property type="match status" value="1"/>
</dbReference>
<gene>
    <name evidence="2" type="ORF">VM95_33340</name>
</gene>
<reference evidence="2 3" key="1">
    <citation type="submission" date="2015-02" db="EMBL/GenBank/DDBJ databases">
        <authorList>
            <person name="Ju K.-S."/>
            <person name="Doroghazi J.R."/>
            <person name="Metcalf W."/>
        </authorList>
    </citation>
    <scope>NUCLEOTIDE SEQUENCE [LARGE SCALE GENOMIC DNA]</scope>
    <source>
        <strain evidence="2 3">ATCC 31215</strain>
    </source>
</reference>
<comment type="caution">
    <text evidence="2">The sequence shown here is derived from an EMBL/GenBank/DDBJ whole genome shotgun (WGS) entry which is preliminary data.</text>
</comment>
<accession>A0A0F2T5D3</accession>
<feature type="domain" description="Aminoglycoside phosphotransferase" evidence="1">
    <location>
        <begin position="42"/>
        <end position="272"/>
    </location>
</feature>
<dbReference type="EMBL" id="JZKH01000111">
    <property type="protein sequence ID" value="KJS58429.1"/>
    <property type="molecule type" value="Genomic_DNA"/>
</dbReference>
<name>A0A0F2T5D3_STRR3</name>
<evidence type="ECO:0000313" key="3">
    <source>
        <dbReference type="Proteomes" id="UP000033699"/>
    </source>
</evidence>
<dbReference type="Gene3D" id="3.30.200.20">
    <property type="entry name" value="Phosphorylase Kinase, domain 1"/>
    <property type="match status" value="1"/>
</dbReference>
<dbReference type="InterPro" id="IPR002575">
    <property type="entry name" value="Aminoglycoside_PTrfase"/>
</dbReference>
<sequence>MLGVTDATFDGPSAARYSEIAEDLALLGEAFGLGEVRECGFLSDGLMNGNWRLDTAEGSFALKRIMDVPLSLARRNLAVLSALADDGLPVGRARVSSTGDTVVEVAGRGYCVIPWMEGSHQPGTALSMEQAGDLGVLLGRIHQGLNGEQVAGLLPPAPAQVTVSATTPAAARTEANRFLALIAGLENRTAFDAEAVAALAERKVLLEKYGSERPAGDVAVGPVGWTHGDVQHRNVLWRDGAIVGVIDWDRIRVRPFGEEVARTATVQFGGEDGFLDLERTSAFVAGYRSVVPISVPALADAVERLWWKRMSDYWQLVFHYDRNDHSCDHLFLPAERFLAWWSERRDEVQAAFAAMP</sequence>
<proteinExistence type="predicted"/>
<organism evidence="2 3">
    <name type="scientific">Streptomyces rubellomurinus (strain ATCC 31215)</name>
    <dbReference type="NCBI Taxonomy" id="359131"/>
    <lineage>
        <taxon>Bacteria</taxon>
        <taxon>Bacillati</taxon>
        <taxon>Actinomycetota</taxon>
        <taxon>Actinomycetes</taxon>
        <taxon>Kitasatosporales</taxon>
        <taxon>Streptomycetaceae</taxon>
        <taxon>Streptomyces</taxon>
    </lineage>
</organism>
<keyword evidence="3" id="KW-1185">Reference proteome</keyword>
<dbReference type="Pfam" id="PF01636">
    <property type="entry name" value="APH"/>
    <property type="match status" value="1"/>
</dbReference>
<dbReference type="Proteomes" id="UP000033699">
    <property type="component" value="Unassembled WGS sequence"/>
</dbReference>
<evidence type="ECO:0000259" key="1">
    <source>
        <dbReference type="Pfam" id="PF01636"/>
    </source>
</evidence>
<dbReference type="Gene3D" id="3.90.1200.10">
    <property type="match status" value="1"/>
</dbReference>
<dbReference type="AlphaFoldDB" id="A0A0F2T5D3"/>